<feature type="transmembrane region" description="Helical" evidence="12">
    <location>
        <begin position="344"/>
        <end position="363"/>
    </location>
</feature>
<feature type="transmembrane region" description="Helical" evidence="12">
    <location>
        <begin position="12"/>
        <end position="32"/>
    </location>
</feature>
<dbReference type="RefSeq" id="YP_009690013.1">
    <property type="nucleotide sequence ID" value="NC_044670.1"/>
</dbReference>
<reference evidence="14" key="1">
    <citation type="journal article" date="2019" name="Curr. Biol.">
        <title>The mitochondrial and chloroplast genomes of the green alga Haematococcus are made up of nearly identical repetitive sequences.</title>
        <authorList>
            <person name="Zhang X."/>
            <person name="Bauman N."/>
            <person name="Brown R."/>
            <person name="Richardson T.H."/>
            <person name="Akella S."/>
            <person name="Hann E."/>
            <person name="Morey R."/>
            <person name="Smith D.R."/>
        </authorList>
    </citation>
    <scope>NUCLEOTIDE SEQUENCE</scope>
    <source>
        <strain evidence="14">UTEX 2505</strain>
    </source>
</reference>
<gene>
    <name evidence="14" type="primary">nad4</name>
</gene>
<dbReference type="InterPro" id="IPR003918">
    <property type="entry name" value="NADH_UbQ_OxRdtase"/>
</dbReference>
<dbReference type="GO" id="GO:0015990">
    <property type="term" value="P:electron transport coupled proton transport"/>
    <property type="evidence" value="ECO:0007669"/>
    <property type="project" value="TreeGrafter"/>
</dbReference>
<dbReference type="InterPro" id="IPR001750">
    <property type="entry name" value="ND/Mrp_TM"/>
</dbReference>
<evidence type="ECO:0000313" key="14">
    <source>
        <dbReference type="EMBL" id="QEG54845.1"/>
    </source>
</evidence>
<keyword evidence="12" id="KW-0813">Transport</keyword>
<dbReference type="NCBIfam" id="TIGR01972">
    <property type="entry name" value="NDH_I_M"/>
    <property type="match status" value="1"/>
</dbReference>
<dbReference type="EMBL" id="MK878592">
    <property type="protein sequence ID" value="QEG54845.1"/>
    <property type="molecule type" value="Genomic_DNA"/>
</dbReference>
<proteinExistence type="inferred from homology"/>
<evidence type="ECO:0000256" key="4">
    <source>
        <dbReference type="ARBA" id="ARBA00012944"/>
    </source>
</evidence>
<comment type="catalytic activity">
    <reaction evidence="12">
        <text>a ubiquinone + NADH + 5 H(+)(in) = a ubiquinol + NAD(+) + 4 H(+)(out)</text>
        <dbReference type="Rhea" id="RHEA:29091"/>
        <dbReference type="Rhea" id="RHEA-COMP:9565"/>
        <dbReference type="Rhea" id="RHEA-COMP:9566"/>
        <dbReference type="ChEBI" id="CHEBI:15378"/>
        <dbReference type="ChEBI" id="CHEBI:16389"/>
        <dbReference type="ChEBI" id="CHEBI:17976"/>
        <dbReference type="ChEBI" id="CHEBI:57540"/>
        <dbReference type="ChEBI" id="CHEBI:57945"/>
        <dbReference type="EC" id="7.1.1.2"/>
    </reaction>
</comment>
<feature type="transmembrane region" description="Helical" evidence="12">
    <location>
        <begin position="255"/>
        <end position="275"/>
    </location>
</feature>
<dbReference type="GO" id="GO:0003954">
    <property type="term" value="F:NADH dehydrogenase activity"/>
    <property type="evidence" value="ECO:0007669"/>
    <property type="project" value="TreeGrafter"/>
</dbReference>
<dbReference type="GeneID" id="41793686"/>
<comment type="function">
    <text evidence="1">Core subunit of the mitochondrial membrane respiratory chain NADH dehydrogenase (Complex I) that is believed to belong to the minimal assembly required for catalysis. Complex I functions in the transfer of electrons from NADH to the respiratory chain. The immediate electron acceptor for the enzyme is believed to be ubiquinone.</text>
</comment>
<keyword evidence="8 12" id="KW-1133">Transmembrane helix</keyword>
<dbReference type="GO" id="GO:0042773">
    <property type="term" value="P:ATP synthesis coupled electron transport"/>
    <property type="evidence" value="ECO:0007669"/>
    <property type="project" value="InterPro"/>
</dbReference>
<evidence type="ECO:0000256" key="5">
    <source>
        <dbReference type="ARBA" id="ARBA00021006"/>
    </source>
</evidence>
<comment type="function">
    <text evidence="12">Core subunit of the mitochondrial membrane respiratory chain NADH dehydrogenase (Complex I) which catalyzes electron transfer from NADH through the respiratory chain, using ubiquinone as an electron acceptor. Essential for the catalytic activity and assembly of complex I.</text>
</comment>
<protein>
    <recommendedName>
        <fullName evidence="5 12">NADH-ubiquinone oxidoreductase chain 4</fullName>
        <ecNumber evidence="4 12">7.1.1.2</ecNumber>
    </recommendedName>
</protein>
<feature type="transmembrane region" description="Helical" evidence="12">
    <location>
        <begin position="44"/>
        <end position="64"/>
    </location>
</feature>
<keyword evidence="12" id="KW-0249">Electron transport</keyword>
<keyword evidence="12 14" id="KW-0496">Mitochondrion</keyword>
<feature type="domain" description="NADH:quinone oxidoreductase/Mrp antiporter transmembrane" evidence="13">
    <location>
        <begin position="132"/>
        <end position="428"/>
    </location>
</feature>
<feature type="transmembrane region" description="Helical" evidence="12">
    <location>
        <begin position="313"/>
        <end position="332"/>
    </location>
</feature>
<feature type="transmembrane region" description="Helical" evidence="12">
    <location>
        <begin position="221"/>
        <end position="243"/>
    </location>
</feature>
<evidence type="ECO:0000256" key="8">
    <source>
        <dbReference type="ARBA" id="ARBA00022989"/>
    </source>
</evidence>
<feature type="transmembrane region" description="Helical" evidence="12">
    <location>
        <begin position="114"/>
        <end position="130"/>
    </location>
</feature>
<accession>A0A5B9RCX0</accession>
<evidence type="ECO:0000256" key="12">
    <source>
        <dbReference type="RuleBase" id="RU003297"/>
    </source>
</evidence>
<evidence type="ECO:0000256" key="9">
    <source>
        <dbReference type="ARBA" id="ARBA00023027"/>
    </source>
</evidence>
<organism evidence="14">
    <name type="scientific">Haematococcus lacustris</name>
    <name type="common">Green alga</name>
    <name type="synonym">Haematococcus pluvialis</name>
    <dbReference type="NCBI Taxonomy" id="44745"/>
    <lineage>
        <taxon>Eukaryota</taxon>
        <taxon>Viridiplantae</taxon>
        <taxon>Chlorophyta</taxon>
        <taxon>core chlorophytes</taxon>
        <taxon>Chlorophyceae</taxon>
        <taxon>CS clade</taxon>
        <taxon>Chlamydomonadales</taxon>
        <taxon>Haematococcaceae</taxon>
        <taxon>Haematococcus</taxon>
    </lineage>
</organism>
<evidence type="ECO:0000256" key="7">
    <source>
        <dbReference type="ARBA" id="ARBA00022967"/>
    </source>
</evidence>
<comment type="subcellular location">
    <subcellularLocation>
        <location evidence="2">Membrane</location>
        <topology evidence="2">Multi-pass membrane protein</topology>
    </subcellularLocation>
    <subcellularLocation>
        <location evidence="12">Mitochondrion membrane</location>
        <topology evidence="12">Multi-pass membrane protein</topology>
    </subcellularLocation>
</comment>
<dbReference type="PANTHER" id="PTHR43507">
    <property type="entry name" value="NADH-UBIQUINONE OXIDOREDUCTASE CHAIN 4"/>
    <property type="match status" value="1"/>
</dbReference>
<dbReference type="EC" id="7.1.1.2" evidence="4 12"/>
<evidence type="ECO:0000256" key="3">
    <source>
        <dbReference type="ARBA" id="ARBA00009025"/>
    </source>
</evidence>
<geneLocation type="mitochondrion" evidence="14"/>
<keyword evidence="7" id="KW-1278">Translocase</keyword>
<feature type="transmembrane region" description="Helical" evidence="12">
    <location>
        <begin position="136"/>
        <end position="153"/>
    </location>
</feature>
<dbReference type="PRINTS" id="PR01437">
    <property type="entry name" value="NUOXDRDTASE4"/>
</dbReference>
<keyword evidence="10 12" id="KW-0830">Ubiquinone</keyword>
<dbReference type="GO" id="GO:0031966">
    <property type="term" value="C:mitochondrial membrane"/>
    <property type="evidence" value="ECO:0007669"/>
    <property type="project" value="UniProtKB-SubCell"/>
</dbReference>
<feature type="transmembrane region" description="Helical" evidence="12">
    <location>
        <begin position="165"/>
        <end position="184"/>
    </location>
</feature>
<feature type="transmembrane region" description="Helical" evidence="12">
    <location>
        <begin position="281"/>
        <end position="301"/>
    </location>
</feature>
<keyword evidence="11 12" id="KW-0472">Membrane</keyword>
<comment type="similarity">
    <text evidence="3 12">Belongs to the complex I subunit 4 family.</text>
</comment>
<feature type="transmembrane region" description="Helical" evidence="12">
    <location>
        <begin position="419"/>
        <end position="439"/>
    </location>
</feature>
<dbReference type="InterPro" id="IPR010227">
    <property type="entry name" value="NADH_Q_OxRdtase_chainM/4"/>
</dbReference>
<keyword evidence="12" id="KW-0679">Respiratory chain</keyword>
<feature type="transmembrane region" description="Helical" evidence="12">
    <location>
        <begin position="370"/>
        <end position="399"/>
    </location>
</feature>
<keyword evidence="9 12" id="KW-0520">NAD</keyword>
<sequence>MLINTLINNSTLYDSPIIVTGLLSFTVLVFLVSMIPMVYSYYRIVSLIITFYPVFLGLYLWYIYDSSIGGFQVVYSIEGIHLSFGIDAVGLSLFILTTILFPICVILMRTYTGINTFLLLEIVILGSLTVLDILGFYILFEASLILLFLLIARTPYGSIDAAYKIVLYTMGGSLLFLPSIFMLYTECGSTNLLLLTCLLDSNNVNYTYTNNPLLTLHRSYLLGWGMFIVFIVKIPLMPVHLWLPEAHVAAPTAGSVLLAGILLKLGGIGIIRFMIPIVPSFTVWISPLISILTLSSFLYSTLSTIRQIDLKKIVAYSSIAHMSLITLTIFSLSEYSIYNSTFMMIAHGLVSPGLFLLVGYVYERFHTKSLLYYSGIGTYMPLFSILFFLLTCANISFPLFPNFVAEVLCLVSIFAIHPLYAYIFCVCQVLGAIYAFWAFNRIIHGYPLKTYNSKSIITGYTSTNHASIYTIADLSRFEFAVITPLLIGIIVLGLKPVF</sequence>
<evidence type="ECO:0000256" key="1">
    <source>
        <dbReference type="ARBA" id="ARBA00003257"/>
    </source>
</evidence>
<dbReference type="AlphaFoldDB" id="A0A5B9RCX0"/>
<evidence type="ECO:0000256" key="11">
    <source>
        <dbReference type="ARBA" id="ARBA00023136"/>
    </source>
</evidence>
<dbReference type="GO" id="GO:0048039">
    <property type="term" value="F:ubiquinone binding"/>
    <property type="evidence" value="ECO:0007669"/>
    <property type="project" value="TreeGrafter"/>
</dbReference>
<dbReference type="Pfam" id="PF00361">
    <property type="entry name" value="Proton_antipo_M"/>
    <property type="match status" value="1"/>
</dbReference>
<dbReference type="GO" id="GO:0008137">
    <property type="term" value="F:NADH dehydrogenase (ubiquinone) activity"/>
    <property type="evidence" value="ECO:0007669"/>
    <property type="project" value="UniProtKB-UniRule"/>
</dbReference>
<evidence type="ECO:0000259" key="13">
    <source>
        <dbReference type="Pfam" id="PF00361"/>
    </source>
</evidence>
<feature type="transmembrane region" description="Helical" evidence="12">
    <location>
        <begin position="84"/>
        <end position="107"/>
    </location>
</feature>
<name>A0A5B9RCX0_HAELA</name>
<keyword evidence="6 12" id="KW-0812">Transmembrane</keyword>
<dbReference type="PANTHER" id="PTHR43507:SF1">
    <property type="entry name" value="NADH-UBIQUINONE OXIDOREDUCTASE CHAIN 4"/>
    <property type="match status" value="1"/>
</dbReference>
<evidence type="ECO:0000256" key="6">
    <source>
        <dbReference type="ARBA" id="ARBA00022692"/>
    </source>
</evidence>
<evidence type="ECO:0000256" key="2">
    <source>
        <dbReference type="ARBA" id="ARBA00004141"/>
    </source>
</evidence>
<evidence type="ECO:0000256" key="10">
    <source>
        <dbReference type="ARBA" id="ARBA00023075"/>
    </source>
</evidence>
<feature type="transmembrane region" description="Helical" evidence="12">
    <location>
        <begin position="477"/>
        <end position="494"/>
    </location>
</feature>